<sequence length="104" mass="10880">MSSRTMENTGDALGQSIVLTRQARSDLSSQISVLDARLAGIGGQWQGEAASAFLRVHQAWTQQVGRLLGALDGFGAALGATERGFAATDQQVTADLAQFSSRLG</sequence>
<name>A0A2P2CF88_9ZZZZ</name>
<organism evidence="1">
    <name type="scientific">metagenome</name>
    <dbReference type="NCBI Taxonomy" id="256318"/>
    <lineage>
        <taxon>unclassified sequences</taxon>
        <taxon>metagenomes</taxon>
    </lineage>
</organism>
<dbReference type="AlphaFoldDB" id="A0A2P2CF88"/>
<gene>
    <name evidence="1" type="ORF">NOCA280076</name>
</gene>
<dbReference type="InterPro" id="IPR010310">
    <property type="entry name" value="T7SS_ESAT-6-like"/>
</dbReference>
<dbReference type="SUPFAM" id="SSF140453">
    <property type="entry name" value="EsxAB dimer-like"/>
    <property type="match status" value="1"/>
</dbReference>
<reference evidence="1" key="1">
    <citation type="submission" date="2015-08" db="EMBL/GenBank/DDBJ databases">
        <authorList>
            <person name="Babu N.S."/>
            <person name="Beckwith C.J."/>
            <person name="Beseler K.G."/>
            <person name="Brison A."/>
            <person name="Carone J.V."/>
            <person name="Caskin T.P."/>
            <person name="Diamond M."/>
            <person name="Durham M.E."/>
            <person name="Foxe J.M."/>
            <person name="Go M."/>
            <person name="Henderson B.A."/>
            <person name="Jones I.B."/>
            <person name="McGettigan J.A."/>
            <person name="Micheletti S.J."/>
            <person name="Nasrallah M.E."/>
            <person name="Ortiz D."/>
            <person name="Piller C.R."/>
            <person name="Privatt S.R."/>
            <person name="Schneider S.L."/>
            <person name="Sharp S."/>
            <person name="Smith T.C."/>
            <person name="Stanton J.D."/>
            <person name="Ullery H.E."/>
            <person name="Wilson R.J."/>
            <person name="Serrano M.G."/>
            <person name="Buck G."/>
            <person name="Lee V."/>
            <person name="Wang Y."/>
            <person name="Carvalho R."/>
            <person name="Voegtly L."/>
            <person name="Shi R."/>
            <person name="Duckworth R."/>
            <person name="Johnson A."/>
            <person name="Loviza R."/>
            <person name="Walstead R."/>
            <person name="Shah Z."/>
            <person name="Kiflezghi M."/>
            <person name="Wade K."/>
            <person name="Ball S.L."/>
            <person name="Bradley K.W."/>
            <person name="Asai D.J."/>
            <person name="Bowman C.A."/>
            <person name="Russell D.A."/>
            <person name="Pope W.H."/>
            <person name="Jacobs-Sera D."/>
            <person name="Hendrix R.W."/>
            <person name="Hatfull G.F."/>
        </authorList>
    </citation>
    <scope>NUCLEOTIDE SEQUENCE</scope>
</reference>
<protein>
    <submittedName>
        <fullName evidence="1">Putative ESAT-6-like protein</fullName>
    </submittedName>
</protein>
<dbReference type="NCBIfam" id="TIGR03930">
    <property type="entry name" value="WXG100_ESAT6"/>
    <property type="match status" value="1"/>
</dbReference>
<dbReference type="InterPro" id="IPR036689">
    <property type="entry name" value="ESAT-6-like_sf"/>
</dbReference>
<dbReference type="EMBL" id="CZKA01000078">
    <property type="protein sequence ID" value="CUR60656.1"/>
    <property type="molecule type" value="Genomic_DNA"/>
</dbReference>
<evidence type="ECO:0000313" key="1">
    <source>
        <dbReference type="EMBL" id="CUR60656.1"/>
    </source>
</evidence>
<proteinExistence type="predicted"/>
<dbReference type="Pfam" id="PF06013">
    <property type="entry name" value="WXG100"/>
    <property type="match status" value="1"/>
</dbReference>
<dbReference type="Gene3D" id="1.10.287.1060">
    <property type="entry name" value="ESAT-6-like"/>
    <property type="match status" value="1"/>
</dbReference>
<accession>A0A2P2CF88</accession>